<evidence type="ECO:0000313" key="2">
    <source>
        <dbReference type="EMBL" id="MXU95693.1"/>
    </source>
</evidence>
<reference evidence="2" key="1">
    <citation type="submission" date="2019-12" db="EMBL/GenBank/DDBJ databases">
        <title>An insight into the sialome of adult female Ixodes ricinus ticks feeding for 6 days.</title>
        <authorList>
            <person name="Perner J."/>
            <person name="Ribeiro J.M.C."/>
        </authorList>
    </citation>
    <scope>NUCLEOTIDE SEQUENCE</scope>
    <source>
        <strain evidence="2">Semi-engorged</strain>
        <tissue evidence="2">Salivary glands</tissue>
    </source>
</reference>
<dbReference type="AlphaFoldDB" id="A0A6B0V0F5"/>
<feature type="chain" id="PRO_5025528486" evidence="1">
    <location>
        <begin position="21"/>
        <end position="193"/>
    </location>
</feature>
<dbReference type="GO" id="GO:0043176">
    <property type="term" value="F:amine binding"/>
    <property type="evidence" value="ECO:0007669"/>
    <property type="project" value="InterPro"/>
</dbReference>
<keyword evidence="1" id="KW-0732">Signal</keyword>
<dbReference type="GO" id="GO:0030682">
    <property type="term" value="P:symbiont-mediated perturbation of host defenses"/>
    <property type="evidence" value="ECO:0007669"/>
    <property type="project" value="InterPro"/>
</dbReference>
<feature type="signal peptide" evidence="1">
    <location>
        <begin position="1"/>
        <end position="20"/>
    </location>
</feature>
<sequence length="193" mass="22294">MKLVLSLAIFVSGVFWGTIGETSTTTRRVGTRSTSTTTHGLGAYGSVSTTTRRETLSARIITITVPPEEDPSKFKEQNATRVVEMNATQWVKWRTYNVTEYFGYTPLECENFNITKKITPSNYSLQYRYRKGFEWKTINETLTLKEFGHRDFRNDMYFARTPYGILKDNLVLYSNYVNCTVLRIPMPTQEGKF</sequence>
<dbReference type="Gene3D" id="2.40.128.20">
    <property type="match status" value="1"/>
</dbReference>
<dbReference type="Pfam" id="PF02098">
    <property type="entry name" value="His_binding"/>
    <property type="match status" value="1"/>
</dbReference>
<dbReference type="InterPro" id="IPR002970">
    <property type="entry name" value="Tick_his-bd"/>
</dbReference>
<accession>A0A6B0V0F5</accession>
<dbReference type="EMBL" id="GIFC01013610">
    <property type="protein sequence ID" value="MXU95693.1"/>
    <property type="molecule type" value="Transcribed_RNA"/>
</dbReference>
<organism evidence="2">
    <name type="scientific">Ixodes ricinus</name>
    <name type="common">Common tick</name>
    <name type="synonym">Acarus ricinus</name>
    <dbReference type="NCBI Taxonomy" id="34613"/>
    <lineage>
        <taxon>Eukaryota</taxon>
        <taxon>Metazoa</taxon>
        <taxon>Ecdysozoa</taxon>
        <taxon>Arthropoda</taxon>
        <taxon>Chelicerata</taxon>
        <taxon>Arachnida</taxon>
        <taxon>Acari</taxon>
        <taxon>Parasitiformes</taxon>
        <taxon>Ixodida</taxon>
        <taxon>Ixodoidea</taxon>
        <taxon>Ixodidae</taxon>
        <taxon>Ixodinae</taxon>
        <taxon>Ixodes</taxon>
    </lineage>
</organism>
<dbReference type="SUPFAM" id="SSF50814">
    <property type="entry name" value="Lipocalins"/>
    <property type="match status" value="1"/>
</dbReference>
<protein>
    <submittedName>
        <fullName evidence="2">Putative salivary lipocalin</fullName>
    </submittedName>
</protein>
<dbReference type="InterPro" id="IPR012674">
    <property type="entry name" value="Calycin"/>
</dbReference>
<name>A0A6B0V0F5_IXORI</name>
<evidence type="ECO:0000256" key="1">
    <source>
        <dbReference type="SAM" id="SignalP"/>
    </source>
</evidence>
<proteinExistence type="predicted"/>